<proteinExistence type="predicted"/>
<dbReference type="Proteomes" id="UP000818029">
    <property type="component" value="Chromosome A05"/>
</dbReference>
<protein>
    <submittedName>
        <fullName evidence="2 3">Uncharacterized protein isoform X1</fullName>
    </submittedName>
</protein>
<dbReference type="RefSeq" id="XP_040970110.1">
    <property type="nucleotide sequence ID" value="XM_041114176.1"/>
</dbReference>
<gene>
    <name evidence="2 3 4 5" type="primary">LOC107940396</name>
</gene>
<evidence type="ECO:0000313" key="4">
    <source>
        <dbReference type="RefSeq" id="XP_040970112.1"/>
    </source>
</evidence>
<reference evidence="1" key="1">
    <citation type="journal article" date="2020" name="Nat. Genet.">
        <title>Genomic diversifications of five Gossypium allopolyploid species and their impact on cotton improvement.</title>
        <authorList>
            <person name="Chen Z.J."/>
            <person name="Sreedasyam A."/>
            <person name="Ando A."/>
            <person name="Song Q."/>
            <person name="De Santiago L.M."/>
            <person name="Hulse-Kemp A.M."/>
            <person name="Ding M."/>
            <person name="Ye W."/>
            <person name="Kirkbride R.C."/>
            <person name="Jenkins J."/>
            <person name="Plott C."/>
            <person name="Lovell J."/>
            <person name="Lin Y.M."/>
            <person name="Vaughn R."/>
            <person name="Liu B."/>
            <person name="Simpson S."/>
            <person name="Scheffler B.E."/>
            <person name="Wen L."/>
            <person name="Saski C.A."/>
            <person name="Grover C.E."/>
            <person name="Hu G."/>
            <person name="Conover J.L."/>
            <person name="Carlson J.W."/>
            <person name="Shu S."/>
            <person name="Boston L.B."/>
            <person name="Williams M."/>
            <person name="Peterson D.G."/>
            <person name="McGee K."/>
            <person name="Jones D.C."/>
            <person name="Wendel J.F."/>
            <person name="Stelly D.M."/>
            <person name="Grimwood J."/>
            <person name="Schmutz J."/>
        </authorList>
    </citation>
    <scope>NUCLEOTIDE SEQUENCE [LARGE SCALE GENOMIC DNA]</scope>
    <source>
        <strain evidence="1">cv. TM-1</strain>
    </source>
</reference>
<evidence type="ECO:0000313" key="3">
    <source>
        <dbReference type="RefSeq" id="XP_040970111.1"/>
    </source>
</evidence>
<dbReference type="RefSeq" id="XP_040970111.1">
    <property type="nucleotide sequence ID" value="XM_041114177.1"/>
</dbReference>
<dbReference type="GeneID" id="107940396"/>
<keyword evidence="1" id="KW-1185">Reference proteome</keyword>
<reference evidence="2 3" key="2">
    <citation type="submission" date="2025-05" db="UniProtKB">
        <authorList>
            <consortium name="RefSeq"/>
        </authorList>
    </citation>
    <scope>IDENTIFICATION</scope>
</reference>
<accession>A0ABM3BSS8</accession>
<evidence type="ECO:0000313" key="5">
    <source>
        <dbReference type="RefSeq" id="XP_040970113.1"/>
    </source>
</evidence>
<evidence type="ECO:0000313" key="1">
    <source>
        <dbReference type="Proteomes" id="UP000818029"/>
    </source>
</evidence>
<dbReference type="RefSeq" id="XP_040970113.1">
    <property type="nucleotide sequence ID" value="XM_041114179.1"/>
</dbReference>
<name>A0ABM3BSS8_GOSHI</name>
<sequence>MDVREFIVPVPYVKQVKAFSWDLFAKQQGEERRGEKLGKREKEILRFANVFNNGIFTLCSLQRCSWDCRLQGIFKETADHLYNAATQERETTLNQLLIEVKLCICRIPAMKFT</sequence>
<organism evidence="1 5">
    <name type="scientific">Gossypium hirsutum</name>
    <name type="common">Upland cotton</name>
    <name type="synonym">Gossypium mexicanum</name>
    <dbReference type="NCBI Taxonomy" id="3635"/>
    <lineage>
        <taxon>Eukaryota</taxon>
        <taxon>Viridiplantae</taxon>
        <taxon>Streptophyta</taxon>
        <taxon>Embryophyta</taxon>
        <taxon>Tracheophyta</taxon>
        <taxon>Spermatophyta</taxon>
        <taxon>Magnoliopsida</taxon>
        <taxon>eudicotyledons</taxon>
        <taxon>Gunneridae</taxon>
        <taxon>Pentapetalae</taxon>
        <taxon>rosids</taxon>
        <taxon>malvids</taxon>
        <taxon>Malvales</taxon>
        <taxon>Malvaceae</taxon>
        <taxon>Malvoideae</taxon>
        <taxon>Gossypium</taxon>
    </lineage>
</organism>
<dbReference type="RefSeq" id="XP_040970112.1">
    <property type="nucleotide sequence ID" value="XM_041114178.1"/>
</dbReference>
<evidence type="ECO:0000313" key="2">
    <source>
        <dbReference type="RefSeq" id="XP_040970110.1"/>
    </source>
</evidence>